<keyword evidence="3" id="KW-1185">Reference proteome</keyword>
<evidence type="ECO:0000256" key="1">
    <source>
        <dbReference type="SAM" id="MobiDB-lite"/>
    </source>
</evidence>
<sequence>MTRSTLMTVAALVFALTGCQLERQRGVLPTGTGQTSSGGLVPGQVEH</sequence>
<accession>A0A7W6EAW1</accession>
<feature type="region of interest" description="Disordered" evidence="1">
    <location>
        <begin position="27"/>
        <end position="47"/>
    </location>
</feature>
<dbReference type="AlphaFoldDB" id="A0A7W6EAW1"/>
<gene>
    <name evidence="2" type="ORF">GGR04_001779</name>
</gene>
<dbReference type="Proteomes" id="UP000542776">
    <property type="component" value="Unassembled WGS sequence"/>
</dbReference>
<organism evidence="2 3">
    <name type="scientific">Aureimonas pseudogalii</name>
    <dbReference type="NCBI Taxonomy" id="1744844"/>
    <lineage>
        <taxon>Bacteria</taxon>
        <taxon>Pseudomonadati</taxon>
        <taxon>Pseudomonadota</taxon>
        <taxon>Alphaproteobacteria</taxon>
        <taxon>Hyphomicrobiales</taxon>
        <taxon>Aurantimonadaceae</taxon>
        <taxon>Aureimonas</taxon>
    </lineage>
</organism>
<protein>
    <submittedName>
        <fullName evidence="2">Uncharacterized protein</fullName>
    </submittedName>
</protein>
<dbReference type="EMBL" id="JACIEK010000003">
    <property type="protein sequence ID" value="MBB3997941.1"/>
    <property type="molecule type" value="Genomic_DNA"/>
</dbReference>
<comment type="caution">
    <text evidence="2">The sequence shown here is derived from an EMBL/GenBank/DDBJ whole genome shotgun (WGS) entry which is preliminary data.</text>
</comment>
<dbReference type="PROSITE" id="PS51257">
    <property type="entry name" value="PROKAR_LIPOPROTEIN"/>
    <property type="match status" value="1"/>
</dbReference>
<evidence type="ECO:0000313" key="3">
    <source>
        <dbReference type="Proteomes" id="UP000542776"/>
    </source>
</evidence>
<proteinExistence type="predicted"/>
<reference evidence="2 3" key="1">
    <citation type="submission" date="2020-08" db="EMBL/GenBank/DDBJ databases">
        <title>Genomic Encyclopedia of Type Strains, Phase IV (KMG-IV): sequencing the most valuable type-strain genomes for metagenomic binning, comparative biology and taxonomic classification.</title>
        <authorList>
            <person name="Goeker M."/>
        </authorList>
    </citation>
    <scope>NUCLEOTIDE SEQUENCE [LARGE SCALE GENOMIC DNA]</scope>
    <source>
        <strain evidence="2 3">DSM 102238</strain>
    </source>
</reference>
<evidence type="ECO:0000313" key="2">
    <source>
        <dbReference type="EMBL" id="MBB3997941.1"/>
    </source>
</evidence>
<name>A0A7W6EAW1_9HYPH</name>